<dbReference type="PROSITE" id="PS00077">
    <property type="entry name" value="COX1_CUB"/>
    <property type="match status" value="1"/>
</dbReference>
<keyword evidence="4" id="KW-0813">Transport</keyword>
<dbReference type="InterPro" id="IPR036927">
    <property type="entry name" value="Cyt_c_oxase-like_su1_sf"/>
</dbReference>
<evidence type="ECO:0000256" key="13">
    <source>
        <dbReference type="ARBA" id="ARBA00023008"/>
    </source>
</evidence>
<dbReference type="PANTHER" id="PTHR10422:SF29">
    <property type="entry name" value="CYTOCHROME C OXIDASE SUBUNIT 1 HOMOLOG, BACTEROID"/>
    <property type="match status" value="1"/>
</dbReference>
<comment type="subcellular location">
    <subcellularLocation>
        <location evidence="3">Cell membrane</location>
        <topology evidence="3">Multi-pass membrane protein</topology>
    </subcellularLocation>
</comment>
<dbReference type="GO" id="GO:0015990">
    <property type="term" value="P:electron transport coupled proton transport"/>
    <property type="evidence" value="ECO:0007669"/>
    <property type="project" value="TreeGrafter"/>
</dbReference>
<dbReference type="GO" id="GO:0020037">
    <property type="term" value="F:heme binding"/>
    <property type="evidence" value="ECO:0007669"/>
    <property type="project" value="InterPro"/>
</dbReference>
<keyword evidence="13" id="KW-0186">Copper</keyword>
<evidence type="ECO:0000256" key="3">
    <source>
        <dbReference type="ARBA" id="ARBA00004651"/>
    </source>
</evidence>
<evidence type="ECO:0000256" key="15">
    <source>
        <dbReference type="ARBA" id="ARBA00047816"/>
    </source>
</evidence>
<keyword evidence="10" id="KW-0249">Electron transport</keyword>
<feature type="transmembrane region" description="Helical" evidence="16">
    <location>
        <begin position="319"/>
        <end position="342"/>
    </location>
</feature>
<evidence type="ECO:0000256" key="10">
    <source>
        <dbReference type="ARBA" id="ARBA00022982"/>
    </source>
</evidence>
<dbReference type="NCBIfam" id="TIGR00780">
    <property type="entry name" value="ccoN"/>
    <property type="match status" value="1"/>
</dbReference>
<dbReference type="GO" id="GO:0022904">
    <property type="term" value="P:respiratory electron transport chain"/>
    <property type="evidence" value="ECO:0007669"/>
    <property type="project" value="TreeGrafter"/>
</dbReference>
<evidence type="ECO:0000256" key="9">
    <source>
        <dbReference type="ARBA" id="ARBA00022967"/>
    </source>
</evidence>
<comment type="cofactor">
    <cofactor evidence="1">
        <name>heme b</name>
        <dbReference type="ChEBI" id="CHEBI:60344"/>
    </cofactor>
</comment>
<evidence type="ECO:0000256" key="1">
    <source>
        <dbReference type="ARBA" id="ARBA00001970"/>
    </source>
</evidence>
<dbReference type="InterPro" id="IPR000883">
    <property type="entry name" value="Cyt_C_Oxase_1"/>
</dbReference>
<feature type="transmembrane region" description="Helical" evidence="16">
    <location>
        <begin position="216"/>
        <end position="239"/>
    </location>
</feature>
<feature type="transmembrane region" description="Helical" evidence="16">
    <location>
        <begin position="102"/>
        <end position="123"/>
    </location>
</feature>
<reference evidence="18" key="1">
    <citation type="submission" date="2016-10" db="EMBL/GenBank/DDBJ databases">
        <authorList>
            <person name="de Groot N.N."/>
        </authorList>
    </citation>
    <scope>NUCLEOTIDE SEQUENCE</scope>
</reference>
<evidence type="ECO:0000313" key="18">
    <source>
        <dbReference type="EMBL" id="SFV54437.1"/>
    </source>
</evidence>
<feature type="transmembrane region" description="Helical" evidence="16">
    <location>
        <begin position="135"/>
        <end position="154"/>
    </location>
</feature>
<dbReference type="GO" id="GO:0004129">
    <property type="term" value="F:cytochrome-c oxidase activity"/>
    <property type="evidence" value="ECO:0007669"/>
    <property type="project" value="UniProtKB-EC"/>
</dbReference>
<keyword evidence="14 16" id="KW-0472">Membrane</keyword>
<feature type="transmembrane region" description="Helical" evidence="16">
    <location>
        <begin position="404"/>
        <end position="425"/>
    </location>
</feature>
<evidence type="ECO:0000256" key="4">
    <source>
        <dbReference type="ARBA" id="ARBA00022448"/>
    </source>
</evidence>
<dbReference type="Pfam" id="PF00115">
    <property type="entry name" value="COX1"/>
    <property type="match status" value="1"/>
</dbReference>
<accession>A0A1W1BLP9</accession>
<comment type="cofactor">
    <cofactor evidence="2">
        <name>Cu(2+)</name>
        <dbReference type="ChEBI" id="CHEBI:29036"/>
    </cofactor>
</comment>
<gene>
    <name evidence="18" type="ORF">MNB_SV-3-10</name>
</gene>
<dbReference type="GO" id="GO:0009060">
    <property type="term" value="P:aerobic respiration"/>
    <property type="evidence" value="ECO:0007669"/>
    <property type="project" value="InterPro"/>
</dbReference>
<dbReference type="PROSITE" id="PS50855">
    <property type="entry name" value="COX1"/>
    <property type="match status" value="1"/>
</dbReference>
<feature type="transmembrane region" description="Helical" evidence="16">
    <location>
        <begin position="161"/>
        <end position="182"/>
    </location>
</feature>
<keyword evidence="11 16" id="KW-1133">Transmembrane helix</keyword>
<keyword evidence="9" id="KW-1278">Translocase</keyword>
<dbReference type="GO" id="GO:0046872">
    <property type="term" value="F:metal ion binding"/>
    <property type="evidence" value="ECO:0007669"/>
    <property type="project" value="UniProtKB-KW"/>
</dbReference>
<evidence type="ECO:0000256" key="12">
    <source>
        <dbReference type="ARBA" id="ARBA00023004"/>
    </source>
</evidence>
<dbReference type="Gene3D" id="1.20.210.10">
    <property type="entry name" value="Cytochrome c oxidase-like, subunit I domain"/>
    <property type="match status" value="1"/>
</dbReference>
<dbReference type="SUPFAM" id="SSF81442">
    <property type="entry name" value="Cytochrome c oxidase subunit I-like"/>
    <property type="match status" value="1"/>
</dbReference>
<dbReference type="InterPro" id="IPR023616">
    <property type="entry name" value="Cyt_c_oxase-like_su1_dom"/>
</dbReference>
<feature type="transmembrane region" description="Helical" evidence="16">
    <location>
        <begin position="445"/>
        <end position="465"/>
    </location>
</feature>
<keyword evidence="6" id="KW-0349">Heme</keyword>
<organism evidence="18">
    <name type="scientific">hydrothermal vent metagenome</name>
    <dbReference type="NCBI Taxonomy" id="652676"/>
    <lineage>
        <taxon>unclassified sequences</taxon>
        <taxon>metagenomes</taxon>
        <taxon>ecological metagenomes</taxon>
    </lineage>
</organism>
<feature type="transmembrane region" description="Helical" evidence="16">
    <location>
        <begin position="60"/>
        <end position="81"/>
    </location>
</feature>
<evidence type="ECO:0000256" key="16">
    <source>
        <dbReference type="SAM" id="Phobius"/>
    </source>
</evidence>
<keyword evidence="8" id="KW-0479">Metal-binding</keyword>
<proteinExistence type="predicted"/>
<keyword evidence="5" id="KW-1003">Cell membrane</keyword>
<dbReference type="EMBL" id="FPHI01000008">
    <property type="protein sequence ID" value="SFV54437.1"/>
    <property type="molecule type" value="Genomic_DNA"/>
</dbReference>
<dbReference type="InterPro" id="IPR023615">
    <property type="entry name" value="Cyt_c_Oxase_su1_BS"/>
</dbReference>
<evidence type="ECO:0000256" key="14">
    <source>
        <dbReference type="ARBA" id="ARBA00023136"/>
    </source>
</evidence>
<feature type="transmembrane region" description="Helical" evidence="16">
    <location>
        <begin position="362"/>
        <end position="383"/>
    </location>
</feature>
<keyword evidence="18" id="KW-0560">Oxidoreductase</keyword>
<feature type="transmembrane region" description="Helical" evidence="16">
    <location>
        <begin position="287"/>
        <end position="307"/>
    </location>
</feature>
<name>A0A1W1BLP9_9ZZZZ</name>
<feature type="transmembrane region" description="Helical" evidence="16">
    <location>
        <begin position="16"/>
        <end position="40"/>
    </location>
</feature>
<evidence type="ECO:0000256" key="11">
    <source>
        <dbReference type="ARBA" id="ARBA00022989"/>
    </source>
</evidence>
<evidence type="ECO:0000256" key="8">
    <source>
        <dbReference type="ARBA" id="ARBA00022723"/>
    </source>
</evidence>
<dbReference type="GO" id="GO:0016491">
    <property type="term" value="F:oxidoreductase activity"/>
    <property type="evidence" value="ECO:0007669"/>
    <property type="project" value="UniProtKB-KW"/>
</dbReference>
<evidence type="ECO:0000256" key="5">
    <source>
        <dbReference type="ARBA" id="ARBA00022475"/>
    </source>
</evidence>
<keyword evidence="12" id="KW-0408">Iron</keyword>
<evidence type="ECO:0000256" key="6">
    <source>
        <dbReference type="ARBA" id="ARBA00022617"/>
    </source>
</evidence>
<feature type="domain" description="Cytochrome oxidase subunit I profile" evidence="17">
    <location>
        <begin position="13"/>
        <end position="488"/>
    </location>
</feature>
<dbReference type="EC" id="1.9.3.1" evidence="18"/>
<sequence>MQSNAALEYDYSVAKLFTYTAILFGFVGMLIGTLIAAQLAFPELNYLIGEYGTFSRLRPLHTNVVIYGFTLSGVWATFYYLAQRVLKVSMAESKLIMFVGKLQFGLYLIAAVGMVVTLLMGITTTKEYAQMEWPLDILVVLIWVLWGIAMFGLIGIRREKALYISMWYYIACFLGVAMLYLFNNMEVPTYFTSGGLGSVMHSVSMYAGTNDALVQWWWGHNAVAFVFTVPIVGMIYYFLPKESGQAVYSYKLSLLSFWGLMFVYLWAGSHHLLWSTVPDWMQTMGSIFSVVLILPSWGSAINMLLTMKGEWNQLTDNPLIKFMVLASTFYMLSTIEGPIQAIKSVNAIAHFTDWIPGHVHDGVLGWVAFMIMSGLFHMAPRMFKREIYSKKLIEAQFWLQTTAVVLYFTSMWIAGITQGMMWRAVDEYGNLMYSFIDTVTVLHPYYAIRALSGVLFLAGFVIFAYNMIKTMTTGRTLSEEPQFRSPMA</sequence>
<dbReference type="InterPro" id="IPR004677">
    <property type="entry name" value="Cyt_c_oxidase_cbb3_su1"/>
</dbReference>
<feature type="transmembrane region" description="Helical" evidence="16">
    <location>
        <begin position="246"/>
        <end position="267"/>
    </location>
</feature>
<dbReference type="PANTHER" id="PTHR10422">
    <property type="entry name" value="CYTOCHROME C OXIDASE SUBUNIT 1"/>
    <property type="match status" value="1"/>
</dbReference>
<evidence type="ECO:0000256" key="2">
    <source>
        <dbReference type="ARBA" id="ARBA00001973"/>
    </source>
</evidence>
<evidence type="ECO:0000259" key="17">
    <source>
        <dbReference type="PROSITE" id="PS50855"/>
    </source>
</evidence>
<dbReference type="AlphaFoldDB" id="A0A1W1BLP9"/>
<dbReference type="GO" id="GO:0005886">
    <property type="term" value="C:plasma membrane"/>
    <property type="evidence" value="ECO:0007669"/>
    <property type="project" value="UniProtKB-SubCell"/>
</dbReference>
<evidence type="ECO:0000256" key="7">
    <source>
        <dbReference type="ARBA" id="ARBA00022692"/>
    </source>
</evidence>
<keyword evidence="7 16" id="KW-0812">Transmembrane</keyword>
<protein>
    <submittedName>
        <fullName evidence="18">Cytochrome c oxidase subunit CcoN</fullName>
        <ecNumber evidence="18">1.9.3.1</ecNumber>
    </submittedName>
</protein>
<comment type="catalytic activity">
    <reaction evidence="15">
        <text>4 Fe(II)-[cytochrome c] + O2 + 8 H(+)(in) = 4 Fe(III)-[cytochrome c] + 2 H2O + 4 H(+)(out)</text>
        <dbReference type="Rhea" id="RHEA:11436"/>
        <dbReference type="Rhea" id="RHEA-COMP:10350"/>
        <dbReference type="Rhea" id="RHEA-COMP:14399"/>
        <dbReference type="ChEBI" id="CHEBI:15377"/>
        <dbReference type="ChEBI" id="CHEBI:15378"/>
        <dbReference type="ChEBI" id="CHEBI:15379"/>
        <dbReference type="ChEBI" id="CHEBI:29033"/>
        <dbReference type="ChEBI" id="CHEBI:29034"/>
        <dbReference type="EC" id="7.1.1.9"/>
    </reaction>
</comment>